<gene>
    <name evidence="7" type="ORF">COS77_02755</name>
</gene>
<feature type="transmembrane region" description="Helical" evidence="4">
    <location>
        <begin position="55"/>
        <end position="85"/>
    </location>
</feature>
<dbReference type="InterPro" id="IPR051046">
    <property type="entry name" value="MurCDEF_CellWall_CoF430Synth"/>
</dbReference>
<dbReference type="SUPFAM" id="SSF53623">
    <property type="entry name" value="MurD-like peptide ligases, catalytic domain"/>
    <property type="match status" value="1"/>
</dbReference>
<proteinExistence type="predicted"/>
<dbReference type="InterPro" id="IPR036615">
    <property type="entry name" value="Mur_ligase_C_dom_sf"/>
</dbReference>
<keyword evidence="4" id="KW-1133">Transmembrane helix</keyword>
<evidence type="ECO:0000259" key="6">
    <source>
        <dbReference type="Pfam" id="PF08245"/>
    </source>
</evidence>
<dbReference type="GO" id="GO:0016881">
    <property type="term" value="F:acid-amino acid ligase activity"/>
    <property type="evidence" value="ECO:0007669"/>
    <property type="project" value="InterPro"/>
</dbReference>
<feature type="transmembrane region" description="Helical" evidence="4">
    <location>
        <begin position="91"/>
        <end position="116"/>
    </location>
</feature>
<dbReference type="SUPFAM" id="SSF53244">
    <property type="entry name" value="MurD-like peptide ligases, peptide-binding domain"/>
    <property type="match status" value="1"/>
</dbReference>
<evidence type="ECO:0000256" key="2">
    <source>
        <dbReference type="ARBA" id="ARBA00022741"/>
    </source>
</evidence>
<feature type="domain" description="Mur ligase central" evidence="6">
    <location>
        <begin position="131"/>
        <end position="273"/>
    </location>
</feature>
<name>A0A2M7AUA7_9BACT</name>
<keyword evidence="4" id="KW-0472">Membrane</keyword>
<keyword evidence="3" id="KW-0067">ATP-binding</keyword>
<sequence>MNRNNPFKFIYFHLLLLQLEEYEIDRYLIALKNTKGVPPNHKIRKPLKWTNKIKLIFSLTTLFFLATIFLGYFYSFYIIIISSIIFFRFSFIYLVGTVELIYPIDFLVKKIIIFLAKNKLKKIKSIKIIGIAGSYGKTGMKDLVATVLSEKYQVVKTPESYNTPIGIARTILSQVNEKTEILVVEMGEYYSGDIRNICLISPPQISVITGINEAHLERLKSIDNSIRTIFEISQNMKSGGILLMNGKDKYIKNNYKKFVSDQKIYFYSSKGKIEFNEDAPGYIYQKLFFPILGEYNLDKIDGVIYLAKKLGLTTQEIDNGLKKIKTPAHRLQPVLNREKNILVIDDSYNGNPDGVEEAIKTLALFKKRRKIFLTPGLVEIGSKSREVHQRIGKRLNDVVDLVIFIKNSMTPYIEGGLINAGFNKNNIIWFDSMMEAQNNLGSILKSGDVILFQNDWPDNYT</sequence>
<accession>A0A2M7AUA7</accession>
<dbReference type="PANTHER" id="PTHR43024:SF1">
    <property type="entry name" value="UDP-N-ACETYLMURAMOYL-TRIPEPTIDE--D-ALANYL-D-ALANINE LIGASE"/>
    <property type="match status" value="1"/>
</dbReference>
<organism evidence="7 8">
    <name type="scientific">Candidatus Roizmanbacteria bacterium CG06_land_8_20_14_3_00_34_14</name>
    <dbReference type="NCBI Taxonomy" id="1974848"/>
    <lineage>
        <taxon>Bacteria</taxon>
        <taxon>Candidatus Roizmaniibacteriota</taxon>
    </lineage>
</organism>
<dbReference type="PANTHER" id="PTHR43024">
    <property type="entry name" value="UDP-N-ACETYLMURAMOYL-TRIPEPTIDE--D-ALANYL-D-ALANINE LIGASE"/>
    <property type="match status" value="1"/>
</dbReference>
<dbReference type="Gene3D" id="3.40.1190.10">
    <property type="entry name" value="Mur-like, catalytic domain"/>
    <property type="match status" value="1"/>
</dbReference>
<dbReference type="Pfam" id="PF02875">
    <property type="entry name" value="Mur_ligase_C"/>
    <property type="match status" value="1"/>
</dbReference>
<evidence type="ECO:0000256" key="1">
    <source>
        <dbReference type="ARBA" id="ARBA00022598"/>
    </source>
</evidence>
<feature type="domain" description="Mur ligase C-terminal" evidence="5">
    <location>
        <begin position="329"/>
        <end position="452"/>
    </location>
</feature>
<dbReference type="EMBL" id="PEVZ01000044">
    <property type="protein sequence ID" value="PIU74215.1"/>
    <property type="molecule type" value="Genomic_DNA"/>
</dbReference>
<evidence type="ECO:0000256" key="3">
    <source>
        <dbReference type="ARBA" id="ARBA00022840"/>
    </source>
</evidence>
<dbReference type="InterPro" id="IPR013221">
    <property type="entry name" value="Mur_ligase_cen"/>
</dbReference>
<dbReference type="InterPro" id="IPR036565">
    <property type="entry name" value="Mur-like_cat_sf"/>
</dbReference>
<dbReference type="AlphaFoldDB" id="A0A2M7AUA7"/>
<keyword evidence="2" id="KW-0547">Nucleotide-binding</keyword>
<comment type="caution">
    <text evidence="7">The sequence shown here is derived from an EMBL/GenBank/DDBJ whole genome shotgun (WGS) entry which is preliminary data.</text>
</comment>
<evidence type="ECO:0008006" key="9">
    <source>
        <dbReference type="Google" id="ProtNLM"/>
    </source>
</evidence>
<keyword evidence="4" id="KW-0812">Transmembrane</keyword>
<evidence type="ECO:0000313" key="7">
    <source>
        <dbReference type="EMBL" id="PIU74215.1"/>
    </source>
</evidence>
<reference evidence="8" key="1">
    <citation type="submission" date="2017-09" db="EMBL/GenBank/DDBJ databases">
        <title>Depth-based differentiation of microbial function through sediment-hosted aquifers and enrichment of novel symbionts in the deep terrestrial subsurface.</title>
        <authorList>
            <person name="Probst A.J."/>
            <person name="Ladd B."/>
            <person name="Jarett J.K."/>
            <person name="Geller-Mcgrath D.E."/>
            <person name="Sieber C.M.K."/>
            <person name="Emerson J.B."/>
            <person name="Anantharaman K."/>
            <person name="Thomas B.C."/>
            <person name="Malmstrom R."/>
            <person name="Stieglmeier M."/>
            <person name="Klingl A."/>
            <person name="Woyke T."/>
            <person name="Ryan C.M."/>
            <person name="Banfield J.F."/>
        </authorList>
    </citation>
    <scope>NUCLEOTIDE SEQUENCE [LARGE SCALE GENOMIC DNA]</scope>
</reference>
<dbReference type="Pfam" id="PF08245">
    <property type="entry name" value="Mur_ligase_M"/>
    <property type="match status" value="1"/>
</dbReference>
<dbReference type="Gene3D" id="3.90.190.20">
    <property type="entry name" value="Mur ligase, C-terminal domain"/>
    <property type="match status" value="1"/>
</dbReference>
<dbReference type="GO" id="GO:0005524">
    <property type="term" value="F:ATP binding"/>
    <property type="evidence" value="ECO:0007669"/>
    <property type="project" value="UniProtKB-KW"/>
</dbReference>
<dbReference type="InterPro" id="IPR004101">
    <property type="entry name" value="Mur_ligase_C"/>
</dbReference>
<keyword evidence="1" id="KW-0436">Ligase</keyword>
<dbReference type="Proteomes" id="UP000229001">
    <property type="component" value="Unassembled WGS sequence"/>
</dbReference>
<evidence type="ECO:0000256" key="4">
    <source>
        <dbReference type="SAM" id="Phobius"/>
    </source>
</evidence>
<evidence type="ECO:0000259" key="5">
    <source>
        <dbReference type="Pfam" id="PF02875"/>
    </source>
</evidence>
<protein>
    <recommendedName>
        <fullName evidence="9">Mur ligase central domain-containing protein</fullName>
    </recommendedName>
</protein>
<evidence type="ECO:0000313" key="8">
    <source>
        <dbReference type="Proteomes" id="UP000229001"/>
    </source>
</evidence>